<evidence type="ECO:0000313" key="1">
    <source>
        <dbReference type="EMBL" id="KAK5636119.1"/>
    </source>
</evidence>
<comment type="caution">
    <text evidence="1">The sequence shown here is derived from an EMBL/GenBank/DDBJ whole genome shotgun (WGS) entry which is preliminary data.</text>
</comment>
<reference evidence="1 2" key="1">
    <citation type="submission" date="2023-10" db="EMBL/GenBank/DDBJ databases">
        <title>Draft genome sequence of Xylaria bambusicola isolate GMP-LS, the root and basal stem rot pathogen of sugarcane in Indonesia.</title>
        <authorList>
            <person name="Selvaraj P."/>
            <person name="Muralishankar V."/>
            <person name="Muruganantham S."/>
            <person name="Sp S."/>
            <person name="Haryani S."/>
            <person name="Lau K.J.X."/>
            <person name="Naqvi N.I."/>
        </authorList>
    </citation>
    <scope>NUCLEOTIDE SEQUENCE [LARGE SCALE GENOMIC DNA]</scope>
    <source>
        <strain evidence="1">GMP-LS</strain>
    </source>
</reference>
<evidence type="ECO:0000313" key="2">
    <source>
        <dbReference type="Proteomes" id="UP001305414"/>
    </source>
</evidence>
<keyword evidence="2" id="KW-1185">Reference proteome</keyword>
<sequence length="290" mass="33835">MAKTVQFSDWAHRFDIEEALQVHLQTVCNRTTSLFGTQTDLYTRGKPRERQKHYIDLLHEERPSRRSLALISTVDKVVRETKMTRIWFLDFQIMRDMGRAINAATKLNCGIQLAQKQMLNTQLHRIIREMTSFNGRRQRDELAGQRQKLFALLETLQILEVKAEWGDTESAGERPRRKWDISKGEDPVPFPSSTLRTLETNLLVAEALSTELITRVVLLHTPQLERDVIRKLRNIGYKPNFEPLPRKVDLNIWQPVRNIYPIRGLASPTVIPHQARVGSSFMSFRFVCRY</sequence>
<dbReference type="EMBL" id="JAWHQM010000062">
    <property type="protein sequence ID" value="KAK5636119.1"/>
    <property type="molecule type" value="Genomic_DNA"/>
</dbReference>
<gene>
    <name evidence="1" type="ORF">RRF57_011831</name>
</gene>
<name>A0AAN7V352_9PEZI</name>
<dbReference type="Proteomes" id="UP001305414">
    <property type="component" value="Unassembled WGS sequence"/>
</dbReference>
<accession>A0AAN7V352</accession>
<proteinExistence type="predicted"/>
<organism evidence="1 2">
    <name type="scientific">Xylaria bambusicola</name>
    <dbReference type="NCBI Taxonomy" id="326684"/>
    <lineage>
        <taxon>Eukaryota</taxon>
        <taxon>Fungi</taxon>
        <taxon>Dikarya</taxon>
        <taxon>Ascomycota</taxon>
        <taxon>Pezizomycotina</taxon>
        <taxon>Sordariomycetes</taxon>
        <taxon>Xylariomycetidae</taxon>
        <taxon>Xylariales</taxon>
        <taxon>Xylariaceae</taxon>
        <taxon>Xylaria</taxon>
    </lineage>
</organism>
<dbReference type="AlphaFoldDB" id="A0AAN7V352"/>
<protein>
    <submittedName>
        <fullName evidence="1">Uncharacterized protein</fullName>
    </submittedName>
</protein>